<reference evidence="1 2" key="1">
    <citation type="submission" date="2018-08" db="EMBL/GenBank/DDBJ databases">
        <title>A genome reference for cultivated species of the human gut microbiota.</title>
        <authorList>
            <person name="Zou Y."/>
            <person name="Xue W."/>
            <person name="Luo G."/>
        </authorList>
    </citation>
    <scope>NUCLEOTIDE SEQUENCE [LARGE SCALE GENOMIC DNA]</scope>
    <source>
        <strain evidence="1 2">AF35-6BH</strain>
    </source>
</reference>
<sequence>MNKTQIDKQEMIWQRLYHFFNDIEFACIFYRNAFTSLIALFNHSKKELNAGNRVMKINK</sequence>
<dbReference type="Proteomes" id="UP000284868">
    <property type="component" value="Unassembled WGS sequence"/>
</dbReference>
<organism evidence="1 2">
    <name type="scientific">Amedibacillus dolichus</name>
    <dbReference type="NCBI Taxonomy" id="31971"/>
    <lineage>
        <taxon>Bacteria</taxon>
        <taxon>Bacillati</taxon>
        <taxon>Bacillota</taxon>
        <taxon>Erysipelotrichia</taxon>
        <taxon>Erysipelotrichales</taxon>
        <taxon>Erysipelotrichaceae</taxon>
        <taxon>Amedibacillus</taxon>
    </lineage>
</organism>
<dbReference type="AlphaFoldDB" id="A0A415NZV1"/>
<comment type="caution">
    <text evidence="1">The sequence shown here is derived from an EMBL/GenBank/DDBJ whole genome shotgun (WGS) entry which is preliminary data.</text>
</comment>
<evidence type="ECO:0000313" key="2">
    <source>
        <dbReference type="Proteomes" id="UP000284868"/>
    </source>
</evidence>
<keyword evidence="2" id="KW-1185">Reference proteome</keyword>
<dbReference type="EMBL" id="QRPK01000091">
    <property type="protein sequence ID" value="RHM06040.1"/>
    <property type="molecule type" value="Genomic_DNA"/>
</dbReference>
<proteinExistence type="predicted"/>
<name>A0A415NZV1_9FIRM</name>
<protein>
    <submittedName>
        <fullName evidence="1">Uncharacterized protein</fullName>
    </submittedName>
</protein>
<evidence type="ECO:0000313" key="1">
    <source>
        <dbReference type="EMBL" id="RHM06040.1"/>
    </source>
</evidence>
<gene>
    <name evidence="1" type="ORF">DWZ83_10035</name>
</gene>
<accession>A0A415NZV1</accession>